<dbReference type="InterPro" id="IPR041916">
    <property type="entry name" value="Anti_sigma_zinc_sf"/>
</dbReference>
<feature type="domain" description="Putative zinc-finger" evidence="4">
    <location>
        <begin position="4"/>
        <end position="32"/>
    </location>
</feature>
<evidence type="ECO:0000256" key="3">
    <source>
        <dbReference type="SAM" id="MobiDB-lite"/>
    </source>
</evidence>
<dbReference type="Pfam" id="PF13490">
    <property type="entry name" value="zf-HC2"/>
    <property type="match status" value="1"/>
</dbReference>
<keyword evidence="2" id="KW-0804">Transcription</keyword>
<evidence type="ECO:0000259" key="4">
    <source>
        <dbReference type="Pfam" id="PF13490"/>
    </source>
</evidence>
<organism evidence="5 6">
    <name type="scientific">Nonomuraea aridisoli</name>
    <dbReference type="NCBI Taxonomy" id="2070368"/>
    <lineage>
        <taxon>Bacteria</taxon>
        <taxon>Bacillati</taxon>
        <taxon>Actinomycetota</taxon>
        <taxon>Actinomycetes</taxon>
        <taxon>Streptosporangiales</taxon>
        <taxon>Streptosporangiaceae</taxon>
        <taxon>Nonomuraea</taxon>
    </lineage>
</organism>
<keyword evidence="1" id="KW-0805">Transcription regulation</keyword>
<dbReference type="Proteomes" id="UP000249304">
    <property type="component" value="Unassembled WGS sequence"/>
</dbReference>
<name>A0A2W2ECS5_9ACTN</name>
<proteinExistence type="predicted"/>
<dbReference type="OrthoDB" id="5242431at2"/>
<feature type="region of interest" description="Disordered" evidence="3">
    <location>
        <begin position="44"/>
        <end position="65"/>
    </location>
</feature>
<dbReference type="EMBL" id="POUD01000027">
    <property type="protein sequence ID" value="PZG20321.1"/>
    <property type="molecule type" value="Genomic_DNA"/>
</dbReference>
<evidence type="ECO:0000256" key="2">
    <source>
        <dbReference type="ARBA" id="ARBA00023163"/>
    </source>
</evidence>
<evidence type="ECO:0000256" key="1">
    <source>
        <dbReference type="ARBA" id="ARBA00023015"/>
    </source>
</evidence>
<evidence type="ECO:0000313" key="5">
    <source>
        <dbReference type="EMBL" id="PZG20321.1"/>
    </source>
</evidence>
<sequence length="65" mass="7380">MHDEVAAYVLGVLDEDEHEAFERHLDTCERCQAELVELAELPDQLDELRHASSTSDDDPPMSMSH</sequence>
<dbReference type="RefSeq" id="WP_111178255.1">
    <property type="nucleotide sequence ID" value="NZ_POUD01000027.1"/>
</dbReference>
<reference evidence="5 6" key="1">
    <citation type="submission" date="2018-01" db="EMBL/GenBank/DDBJ databases">
        <title>Draft genome sequence of Nonomuraea sp. KC333.</title>
        <authorList>
            <person name="Sahin N."/>
            <person name="Saygin H."/>
            <person name="Ay H."/>
        </authorList>
    </citation>
    <scope>NUCLEOTIDE SEQUENCE [LARGE SCALE GENOMIC DNA]</scope>
    <source>
        <strain evidence="5 6">KC333</strain>
    </source>
</reference>
<protein>
    <recommendedName>
        <fullName evidence="4">Putative zinc-finger domain-containing protein</fullName>
    </recommendedName>
</protein>
<dbReference type="AlphaFoldDB" id="A0A2W2ECS5"/>
<evidence type="ECO:0000313" key="6">
    <source>
        <dbReference type="Proteomes" id="UP000249304"/>
    </source>
</evidence>
<dbReference type="Gene3D" id="1.10.10.1320">
    <property type="entry name" value="Anti-sigma factor, zinc-finger domain"/>
    <property type="match status" value="1"/>
</dbReference>
<dbReference type="InterPro" id="IPR027383">
    <property type="entry name" value="Znf_put"/>
</dbReference>
<keyword evidence="6" id="KW-1185">Reference proteome</keyword>
<accession>A0A2W2ECS5</accession>
<comment type="caution">
    <text evidence="5">The sequence shown here is derived from an EMBL/GenBank/DDBJ whole genome shotgun (WGS) entry which is preliminary data.</text>
</comment>
<gene>
    <name evidence="5" type="ORF">C1J01_09645</name>
</gene>